<dbReference type="GO" id="GO:0140664">
    <property type="term" value="F:ATP-dependent DNA damage sensor activity"/>
    <property type="evidence" value="ECO:0007669"/>
    <property type="project" value="InterPro"/>
</dbReference>
<dbReference type="Pfam" id="PF13639">
    <property type="entry name" value="zf-RING_2"/>
    <property type="match status" value="1"/>
</dbReference>
<dbReference type="GO" id="GO:0000724">
    <property type="term" value="P:double-strand break repair via homologous recombination"/>
    <property type="evidence" value="ECO:0007669"/>
    <property type="project" value="InterPro"/>
</dbReference>
<dbReference type="EnsemblPlants" id="AUR62039047-RA">
    <property type="protein sequence ID" value="AUR62039047-RA:cds"/>
    <property type="gene ID" value="AUR62039047"/>
</dbReference>
<dbReference type="AlphaFoldDB" id="A0A803N1V7"/>
<dbReference type="CDD" id="cd19490">
    <property type="entry name" value="XRCC2"/>
    <property type="match status" value="1"/>
</dbReference>
<name>A0A803N1V7_CHEQI</name>
<keyword evidence="1" id="KW-0863">Zinc-finger</keyword>
<organism evidence="4 5">
    <name type="scientific">Chenopodium quinoa</name>
    <name type="common">Quinoa</name>
    <dbReference type="NCBI Taxonomy" id="63459"/>
    <lineage>
        <taxon>Eukaryota</taxon>
        <taxon>Viridiplantae</taxon>
        <taxon>Streptophyta</taxon>
        <taxon>Embryophyta</taxon>
        <taxon>Tracheophyta</taxon>
        <taxon>Spermatophyta</taxon>
        <taxon>Magnoliopsida</taxon>
        <taxon>eudicotyledons</taxon>
        <taxon>Gunneridae</taxon>
        <taxon>Pentapetalae</taxon>
        <taxon>Caryophyllales</taxon>
        <taxon>Chenopodiaceae</taxon>
        <taxon>Chenopodioideae</taxon>
        <taxon>Atripliceae</taxon>
        <taxon>Chenopodium</taxon>
    </lineage>
</organism>
<keyword evidence="5" id="KW-1185">Reference proteome</keyword>
<dbReference type="PROSITE" id="PS50089">
    <property type="entry name" value="ZF_RING_2"/>
    <property type="match status" value="1"/>
</dbReference>
<dbReference type="GO" id="GO:0008270">
    <property type="term" value="F:zinc ion binding"/>
    <property type="evidence" value="ECO:0007669"/>
    <property type="project" value="UniProtKB-KW"/>
</dbReference>
<accession>A0A803N1V7</accession>
<evidence type="ECO:0000313" key="5">
    <source>
        <dbReference type="Proteomes" id="UP000596660"/>
    </source>
</evidence>
<dbReference type="OMA" id="DNIAAFY"/>
<evidence type="ECO:0000256" key="1">
    <source>
        <dbReference type="PROSITE-ProRule" id="PRU00175"/>
    </source>
</evidence>
<dbReference type="InterPro" id="IPR001841">
    <property type="entry name" value="Znf_RING"/>
</dbReference>
<keyword evidence="1" id="KW-0479">Metal-binding</keyword>
<evidence type="ECO:0000259" key="2">
    <source>
        <dbReference type="PROSITE" id="PS50089"/>
    </source>
</evidence>
<feature type="domain" description="RING-type" evidence="2">
    <location>
        <begin position="418"/>
        <end position="459"/>
    </location>
</feature>
<dbReference type="GO" id="GO:0005657">
    <property type="term" value="C:replication fork"/>
    <property type="evidence" value="ECO:0007669"/>
    <property type="project" value="InterPro"/>
</dbReference>
<dbReference type="InterPro" id="IPR013083">
    <property type="entry name" value="Znf_RING/FYVE/PHD"/>
</dbReference>
<dbReference type="PROSITE" id="PS50162">
    <property type="entry name" value="RECA_2"/>
    <property type="match status" value="1"/>
</dbReference>
<dbReference type="SMART" id="SM00184">
    <property type="entry name" value="RING"/>
    <property type="match status" value="1"/>
</dbReference>
<reference evidence="4" key="1">
    <citation type="journal article" date="2017" name="Nature">
        <title>The genome of Chenopodium quinoa.</title>
        <authorList>
            <person name="Jarvis D.E."/>
            <person name="Ho Y.S."/>
            <person name="Lightfoot D.J."/>
            <person name="Schmoeckel S.M."/>
            <person name="Li B."/>
            <person name="Borm T.J.A."/>
            <person name="Ohyanagi H."/>
            <person name="Mineta K."/>
            <person name="Michell C.T."/>
            <person name="Saber N."/>
            <person name="Kharbatia N.M."/>
            <person name="Rupper R.R."/>
            <person name="Sharp A.R."/>
            <person name="Dally N."/>
            <person name="Boughton B.A."/>
            <person name="Woo Y.H."/>
            <person name="Gao G."/>
            <person name="Schijlen E.G.W.M."/>
            <person name="Guo X."/>
            <person name="Momin A.A."/>
            <person name="Negrao S."/>
            <person name="Al-Babili S."/>
            <person name="Gehring C."/>
            <person name="Roessner U."/>
            <person name="Jung C."/>
            <person name="Murphy K."/>
            <person name="Arold S.T."/>
            <person name="Gojobori T."/>
            <person name="van der Linden C.G."/>
            <person name="van Loo E.N."/>
            <person name="Jellen E.N."/>
            <person name="Maughan P.J."/>
            <person name="Tester M."/>
        </authorList>
    </citation>
    <scope>NUCLEOTIDE SEQUENCE [LARGE SCALE GENOMIC DNA]</scope>
    <source>
        <strain evidence="4">cv. PI 614886</strain>
    </source>
</reference>
<dbReference type="GO" id="GO:0003677">
    <property type="term" value="F:DNA binding"/>
    <property type="evidence" value="ECO:0007669"/>
    <property type="project" value="InterPro"/>
</dbReference>
<dbReference type="Gramene" id="AUR62039047-RA">
    <property type="protein sequence ID" value="AUR62039047-RA:cds"/>
    <property type="gene ID" value="AUR62039047"/>
</dbReference>
<protein>
    <submittedName>
        <fullName evidence="4">Uncharacterized protein</fullName>
    </submittedName>
</protein>
<dbReference type="PANTHER" id="PTHR46644">
    <property type="entry name" value="DNA REPAIR PROTEIN XRCC2"/>
    <property type="match status" value="1"/>
</dbReference>
<dbReference type="InterPro" id="IPR027417">
    <property type="entry name" value="P-loop_NTPase"/>
</dbReference>
<dbReference type="Proteomes" id="UP000596660">
    <property type="component" value="Unplaced"/>
</dbReference>
<keyword evidence="1" id="KW-0862">Zinc</keyword>
<sequence length="468" mass="53604">MAEVREWITTDETAETYLSRVSTSRPPLLLPPLHRLPLRPGNVVEIVGPSPSAKTHILLQVAIECILPKEWKGVSYGGLEKSVMFIDLDCRFDVLRLLQLLKLRISSFHQVKNELHSARDWTCDEELIHNCLERFLYVRCYDSLEFLATLKTLNYQLQTKSKKLASRVCFLMIDSIGAYYWVDRASTSMPLASKNRKLFSLQSVIEAVVCEIQNCLRVQPMLVLATKATIFGDKPVTNDMKRPFRKWSSQDASGQHTIESSAENILHREYMPSAWQSFVTQRISVRPSSSEYCANDTTDEQVYLAQWLLPPLGFKDKLAYQLFLNIDVRRPKPWKLVTDLMLPLNQLQQDSDHAFAIALQEQIEEDEIDPDEMSYEELLALGEVVGEESRGLSAEEITSSLSSCVHKFVECKTTIDRCVICQIEYEEGEQLAALHCQHSFHKDCINHWLQIKKVCPICSVEITPRCKS</sequence>
<dbReference type="InterPro" id="IPR020588">
    <property type="entry name" value="RecA_ATP-bd"/>
</dbReference>
<dbReference type="Gene3D" id="3.30.40.10">
    <property type="entry name" value="Zinc/RING finger domain, C3HC4 (zinc finger)"/>
    <property type="match status" value="1"/>
</dbReference>
<dbReference type="Gene3D" id="3.40.50.300">
    <property type="entry name" value="P-loop containing nucleotide triphosphate hydrolases"/>
    <property type="match status" value="1"/>
</dbReference>
<feature type="domain" description="RecA family profile 1" evidence="3">
    <location>
        <begin position="18"/>
        <end position="230"/>
    </location>
</feature>
<dbReference type="GO" id="GO:0033063">
    <property type="term" value="C:Rad51B-Rad51C-Rad51D-XRCC2 complex"/>
    <property type="evidence" value="ECO:0007669"/>
    <property type="project" value="InterPro"/>
</dbReference>
<dbReference type="InterPro" id="IPR030547">
    <property type="entry name" value="XRCC2"/>
</dbReference>
<reference evidence="4" key="2">
    <citation type="submission" date="2021-03" db="UniProtKB">
        <authorList>
            <consortium name="EnsemblPlants"/>
        </authorList>
    </citation>
    <scope>IDENTIFICATION</scope>
</reference>
<proteinExistence type="predicted"/>
<evidence type="ECO:0000313" key="4">
    <source>
        <dbReference type="EnsemblPlants" id="AUR62039047-RA:cds"/>
    </source>
</evidence>
<evidence type="ECO:0000259" key="3">
    <source>
        <dbReference type="PROSITE" id="PS50162"/>
    </source>
</evidence>
<dbReference type="GO" id="GO:0005524">
    <property type="term" value="F:ATP binding"/>
    <property type="evidence" value="ECO:0007669"/>
    <property type="project" value="InterPro"/>
</dbReference>
<dbReference type="SUPFAM" id="SSF57850">
    <property type="entry name" value="RING/U-box"/>
    <property type="match status" value="1"/>
</dbReference>
<dbReference type="PANTHER" id="PTHR46644:SF2">
    <property type="entry name" value="DNA REPAIR PROTEIN XRCC2"/>
    <property type="match status" value="1"/>
</dbReference>
<dbReference type="SUPFAM" id="SSF52540">
    <property type="entry name" value="P-loop containing nucleoside triphosphate hydrolases"/>
    <property type="match status" value="1"/>
</dbReference>